<dbReference type="EMBL" id="JBJXBP010000007">
    <property type="protein sequence ID" value="KAL3820054.1"/>
    <property type="molecule type" value="Genomic_DNA"/>
</dbReference>
<keyword evidence="7" id="KW-0677">Repeat</keyword>
<comment type="similarity">
    <text evidence="2">Belongs to the RLP family.</text>
</comment>
<dbReference type="InterPro" id="IPR013210">
    <property type="entry name" value="LRR_N_plant-typ"/>
</dbReference>
<dbReference type="SUPFAM" id="SSF52058">
    <property type="entry name" value="L domain-like"/>
    <property type="match status" value="2"/>
</dbReference>
<dbReference type="InterPro" id="IPR001611">
    <property type="entry name" value="Leu-rich_rpt"/>
</dbReference>
<evidence type="ECO:0000256" key="10">
    <source>
        <dbReference type="ARBA" id="ARBA00023180"/>
    </source>
</evidence>
<evidence type="ECO:0000256" key="9">
    <source>
        <dbReference type="ARBA" id="ARBA00023136"/>
    </source>
</evidence>
<name>A0ABD3S6B9_9LAMI</name>
<dbReference type="GO" id="GO:0006952">
    <property type="term" value="P:defense response"/>
    <property type="evidence" value="ECO:0007669"/>
    <property type="project" value="UniProtKB-ARBA"/>
</dbReference>
<keyword evidence="6" id="KW-0732">Signal</keyword>
<dbReference type="PANTHER" id="PTHR48063">
    <property type="entry name" value="LRR RECEPTOR-LIKE KINASE"/>
    <property type="match status" value="1"/>
</dbReference>
<protein>
    <recommendedName>
        <fullName evidence="11">Leucine-rich repeat-containing N-terminal plant-type domain-containing protein</fullName>
    </recommendedName>
</protein>
<dbReference type="Pfam" id="PF13855">
    <property type="entry name" value="LRR_8"/>
    <property type="match status" value="2"/>
</dbReference>
<dbReference type="InterPro" id="IPR032675">
    <property type="entry name" value="LRR_dom_sf"/>
</dbReference>
<dbReference type="Pfam" id="PF00560">
    <property type="entry name" value="LRR_1"/>
    <property type="match status" value="8"/>
</dbReference>
<dbReference type="Pfam" id="PF08263">
    <property type="entry name" value="LRRNT_2"/>
    <property type="match status" value="1"/>
</dbReference>
<keyword evidence="4" id="KW-0433">Leucine-rich repeat</keyword>
<keyword evidence="9" id="KW-0472">Membrane</keyword>
<gene>
    <name evidence="12" type="ORF">ACJIZ3_005959</name>
</gene>
<evidence type="ECO:0000256" key="7">
    <source>
        <dbReference type="ARBA" id="ARBA00022737"/>
    </source>
</evidence>
<comment type="caution">
    <text evidence="12">The sequence shown here is derived from an EMBL/GenBank/DDBJ whole genome shotgun (WGS) entry which is preliminary data.</text>
</comment>
<dbReference type="PANTHER" id="PTHR48063:SF112">
    <property type="entry name" value="RECEPTOR LIKE PROTEIN 30-LIKE"/>
    <property type="match status" value="1"/>
</dbReference>
<comment type="subcellular location">
    <subcellularLocation>
        <location evidence="1">Cell membrane</location>
        <topology evidence="1">Single-pass type I membrane protein</topology>
    </subcellularLocation>
</comment>
<sequence length="655" mass="72998">MKVLCLAASPINSSTDEHSLLAIKSHIFTSDPNYPLASNWSVGTDFCTSIGITCSRRHPRATKLSLPYSGLQGTIAKEIGNLSFLTILDLTMNNLSGQLSNLETLDVLYNPLVGTVSEDHFAKLSKLLELSISSLKFKVKSDWVPPFRLQVLALESCNIGGQFPQWVQMQKELERLYMKNCSISGTLSNSFDNYKNLIYLYLSNNHIQGPIPNNFSQMLPSLHRLYLDQNNINESDTLSNSFDNYKNLTYLSLSNNHIQGPIPNNFSQMLPSLQLLYLDQNNINGSLPDSLCEMTSLYDMDLSGNHLSGNLPGCLGYLHKLEILKLSSNEISGIIPNSIGGASLLLFLNLNNNSLTGELPFTLKNCTRLVVMDIGENMFSGNIPKWIGNNLQALRLRNNKFYGHIPSEICQLYKLHILDLANNNLTGGIPNCFGNLSGMVVNVHYEDYINYGSFDEVLKGQERNYFYPISNYLINLDISNNNLVGKIPWELTKLSGLVGLNLSHNHFVGRIPKRIGHMESMESLDLSNNNLSGPIPSSLSDLSFLSHLNLSHNNFSGQIPTGRQLQTLDHDDPSIYEGNPQLCGAPIPKKCEEASMVPSITDNHVAANEGDNIIDDKVLLSIVIITGFATGFWGRWRQASFEFAEERIIRRLFRG</sequence>
<accession>A0ABD3S6B9</accession>
<dbReference type="InterPro" id="IPR003591">
    <property type="entry name" value="Leu-rich_rpt_typical-subtyp"/>
</dbReference>
<dbReference type="Proteomes" id="UP001634393">
    <property type="component" value="Unassembled WGS sequence"/>
</dbReference>
<dbReference type="FunFam" id="3.80.10.10:FF:000111">
    <property type="entry name" value="LRR receptor-like serine/threonine-protein kinase ERECTA"/>
    <property type="match status" value="1"/>
</dbReference>
<dbReference type="GO" id="GO:0051707">
    <property type="term" value="P:response to other organism"/>
    <property type="evidence" value="ECO:0007669"/>
    <property type="project" value="UniProtKB-ARBA"/>
</dbReference>
<evidence type="ECO:0000259" key="11">
    <source>
        <dbReference type="Pfam" id="PF08263"/>
    </source>
</evidence>
<feature type="domain" description="Leucine-rich repeat-containing N-terminal plant-type" evidence="11">
    <location>
        <begin position="14"/>
        <end position="55"/>
    </location>
</feature>
<dbReference type="GO" id="GO:0005886">
    <property type="term" value="C:plasma membrane"/>
    <property type="evidence" value="ECO:0007669"/>
    <property type="project" value="UniProtKB-SubCell"/>
</dbReference>
<dbReference type="PROSITE" id="PS51450">
    <property type="entry name" value="LRR"/>
    <property type="match status" value="1"/>
</dbReference>
<proteinExistence type="inferred from homology"/>
<evidence type="ECO:0000256" key="1">
    <source>
        <dbReference type="ARBA" id="ARBA00004251"/>
    </source>
</evidence>
<dbReference type="AlphaFoldDB" id="A0ABD3S6B9"/>
<evidence type="ECO:0000256" key="2">
    <source>
        <dbReference type="ARBA" id="ARBA00009592"/>
    </source>
</evidence>
<dbReference type="GO" id="GO:0009791">
    <property type="term" value="P:post-embryonic development"/>
    <property type="evidence" value="ECO:0007669"/>
    <property type="project" value="UniProtKB-ARBA"/>
</dbReference>
<keyword evidence="3" id="KW-1003">Cell membrane</keyword>
<evidence type="ECO:0000313" key="12">
    <source>
        <dbReference type="EMBL" id="KAL3820054.1"/>
    </source>
</evidence>
<organism evidence="12 13">
    <name type="scientific">Penstemon smallii</name>
    <dbReference type="NCBI Taxonomy" id="265156"/>
    <lineage>
        <taxon>Eukaryota</taxon>
        <taxon>Viridiplantae</taxon>
        <taxon>Streptophyta</taxon>
        <taxon>Embryophyta</taxon>
        <taxon>Tracheophyta</taxon>
        <taxon>Spermatophyta</taxon>
        <taxon>Magnoliopsida</taxon>
        <taxon>eudicotyledons</taxon>
        <taxon>Gunneridae</taxon>
        <taxon>Pentapetalae</taxon>
        <taxon>asterids</taxon>
        <taxon>lamiids</taxon>
        <taxon>Lamiales</taxon>
        <taxon>Plantaginaceae</taxon>
        <taxon>Cheloneae</taxon>
        <taxon>Penstemon</taxon>
    </lineage>
</organism>
<dbReference type="Gene3D" id="3.80.10.10">
    <property type="entry name" value="Ribonuclease Inhibitor"/>
    <property type="match status" value="2"/>
</dbReference>
<keyword evidence="13" id="KW-1185">Reference proteome</keyword>
<evidence type="ECO:0000256" key="4">
    <source>
        <dbReference type="ARBA" id="ARBA00022614"/>
    </source>
</evidence>
<dbReference type="InterPro" id="IPR046956">
    <property type="entry name" value="RLP23-like"/>
</dbReference>
<dbReference type="SMART" id="SM00369">
    <property type="entry name" value="LRR_TYP"/>
    <property type="match status" value="6"/>
</dbReference>
<keyword evidence="5" id="KW-0812">Transmembrane</keyword>
<keyword evidence="10" id="KW-0325">Glycoprotein</keyword>
<evidence type="ECO:0000313" key="13">
    <source>
        <dbReference type="Proteomes" id="UP001634393"/>
    </source>
</evidence>
<reference evidence="12 13" key="1">
    <citation type="submission" date="2024-12" db="EMBL/GenBank/DDBJ databases">
        <title>The unique morphological basis and parallel evolutionary history of personate flowers in Penstemon.</title>
        <authorList>
            <person name="Depatie T.H."/>
            <person name="Wessinger C.A."/>
        </authorList>
    </citation>
    <scope>NUCLEOTIDE SEQUENCE [LARGE SCALE GENOMIC DNA]</scope>
    <source>
        <strain evidence="12">WTNN_2</strain>
        <tissue evidence="12">Leaf</tissue>
    </source>
</reference>
<keyword evidence="8" id="KW-1133">Transmembrane helix</keyword>
<evidence type="ECO:0000256" key="8">
    <source>
        <dbReference type="ARBA" id="ARBA00022989"/>
    </source>
</evidence>
<dbReference type="FunFam" id="3.80.10.10:FF:000233">
    <property type="entry name" value="Leucine-rich repeat receptor-like protein kinase TDR"/>
    <property type="match status" value="1"/>
</dbReference>
<evidence type="ECO:0000256" key="6">
    <source>
        <dbReference type="ARBA" id="ARBA00022729"/>
    </source>
</evidence>
<evidence type="ECO:0000256" key="5">
    <source>
        <dbReference type="ARBA" id="ARBA00022692"/>
    </source>
</evidence>
<evidence type="ECO:0000256" key="3">
    <source>
        <dbReference type="ARBA" id="ARBA00022475"/>
    </source>
</evidence>